<organism evidence="2 3">
    <name type="scientific">Actinomyces oris</name>
    <dbReference type="NCBI Taxonomy" id="544580"/>
    <lineage>
        <taxon>Bacteria</taxon>
        <taxon>Bacillati</taxon>
        <taxon>Actinomycetota</taxon>
        <taxon>Actinomycetes</taxon>
        <taxon>Actinomycetales</taxon>
        <taxon>Actinomycetaceae</taxon>
        <taxon>Actinomyces</taxon>
    </lineage>
</organism>
<dbReference type="AlphaFoldDB" id="A0A1Q8VJB9"/>
<comment type="caution">
    <text evidence="2">The sequence shown here is derived from an EMBL/GenBank/DDBJ whole genome shotgun (WGS) entry which is preliminary data.</text>
</comment>
<sequence>MAVERSRLLVAASVPEGCVLAPRASVWLAAVREVAEAHGLRDAQVAMVVRVARGLCDWVDGASRTTRVVNGRVAELVGCCVRTVQRWLRRLEQWGLLGLVAGGRSARWAPLARSQDADGRVVLERRNEAAVRSLVVPQELAASVHAPAASSSVGRGPVDSEGPAEPHCGLSCHPYPLLGILDPRTRARGGLGGEGLVPLRGAEAFLGAAARPGGRVGPSRRRAWWSPRRTRSTEEAVLGLARELQERLRVLRGCSDRYVMRVIKAFGEAGWSVGDLVVAVDRRPDGSVWPHSGDRGVREPARWLIHRLSAWLDDRGAPRLSWRQERAAAHERAMAEREARMVAREAERARIAAQRAAWGGGPGPGQLAARRAAQEATNSGGRRSGWGRGVSHLGTDMGDREETTSSGSAP</sequence>
<evidence type="ECO:0000313" key="2">
    <source>
        <dbReference type="EMBL" id="OLO48192.1"/>
    </source>
</evidence>
<proteinExistence type="predicted"/>
<evidence type="ECO:0008006" key="4">
    <source>
        <dbReference type="Google" id="ProtNLM"/>
    </source>
</evidence>
<evidence type="ECO:0000256" key="1">
    <source>
        <dbReference type="SAM" id="MobiDB-lite"/>
    </source>
</evidence>
<evidence type="ECO:0000313" key="3">
    <source>
        <dbReference type="Proteomes" id="UP000186471"/>
    </source>
</evidence>
<dbReference type="Proteomes" id="UP000186471">
    <property type="component" value="Unassembled WGS sequence"/>
</dbReference>
<dbReference type="RefSeq" id="WP_075410990.1">
    <property type="nucleotide sequence ID" value="NZ_MSKK01000008.1"/>
</dbReference>
<dbReference type="OrthoDB" id="3260166at2"/>
<feature type="region of interest" description="Disordered" evidence="1">
    <location>
        <begin position="356"/>
        <end position="410"/>
    </location>
</feature>
<dbReference type="EMBL" id="MSKK01000008">
    <property type="protein sequence ID" value="OLO48192.1"/>
    <property type="molecule type" value="Genomic_DNA"/>
</dbReference>
<protein>
    <recommendedName>
        <fullName evidence="4">Helix-turn-helix domain-containing protein</fullName>
    </recommendedName>
</protein>
<reference evidence="2 3" key="1">
    <citation type="submission" date="2016-12" db="EMBL/GenBank/DDBJ databases">
        <title>Genomic comparison of strains in the 'Actinomyces naeslundii' group.</title>
        <authorList>
            <person name="Mughal S.R."/>
            <person name="Do T."/>
            <person name="Gilbert S.C."/>
            <person name="Witherden E.A."/>
            <person name="Didelot X."/>
            <person name="Beighton D."/>
        </authorList>
    </citation>
    <scope>NUCLEOTIDE SEQUENCE [LARGE SCALE GENOMIC DNA]</scope>
    <source>
        <strain evidence="2 3">R21091</strain>
    </source>
</reference>
<accession>A0A1Q8VJB9</accession>
<gene>
    <name evidence="2" type="ORF">BKH31_02890</name>
</gene>
<name>A0A1Q8VJB9_9ACTO</name>